<feature type="region of interest" description="Disordered" evidence="1">
    <location>
        <begin position="93"/>
        <end position="114"/>
    </location>
</feature>
<sequence>MSSKPSTERIPILNKKNFKEWELQVEAYLKQCDLINFIESNEAVPSDKDDAKIFKKSKLRTSGILQALLGTIYYPKFKNSLTENSPFACGKQSKITSPLKDHKSISSIQRVFRS</sequence>
<organism evidence="2 3">
    <name type="scientific">Puccinia striiformis</name>
    <dbReference type="NCBI Taxonomy" id="27350"/>
    <lineage>
        <taxon>Eukaryota</taxon>
        <taxon>Fungi</taxon>
        <taxon>Dikarya</taxon>
        <taxon>Basidiomycota</taxon>
        <taxon>Pucciniomycotina</taxon>
        <taxon>Pucciniomycetes</taxon>
        <taxon>Pucciniales</taxon>
        <taxon>Pucciniaceae</taxon>
        <taxon>Puccinia</taxon>
    </lineage>
</organism>
<feature type="compositionally biased region" description="Polar residues" evidence="1">
    <location>
        <begin position="105"/>
        <end position="114"/>
    </location>
</feature>
<dbReference type="Proteomes" id="UP000238274">
    <property type="component" value="Unassembled WGS sequence"/>
</dbReference>
<dbReference type="AlphaFoldDB" id="A0A2S4VXH9"/>
<keyword evidence="3" id="KW-1185">Reference proteome</keyword>
<dbReference type="VEuPathDB" id="FungiDB:PSTT_14648"/>
<dbReference type="EMBL" id="PKSM01000092">
    <property type="protein sequence ID" value="POW14223.1"/>
    <property type="molecule type" value="Genomic_DNA"/>
</dbReference>
<proteinExistence type="predicted"/>
<reference evidence="3" key="3">
    <citation type="journal article" date="2018" name="Mol. Plant Microbe Interact.">
        <title>Genome sequence resources for the wheat stripe rust pathogen (Puccinia striiformis f. sp. tritici) and the barley stripe rust pathogen (Puccinia striiformis f. sp. hordei).</title>
        <authorList>
            <person name="Xia C."/>
            <person name="Wang M."/>
            <person name="Yin C."/>
            <person name="Cornejo O.E."/>
            <person name="Hulbert S.H."/>
            <person name="Chen X."/>
        </authorList>
    </citation>
    <scope>NUCLEOTIDE SEQUENCE [LARGE SCALE GENOMIC DNA]</scope>
    <source>
        <strain evidence="3">93TX-2</strain>
    </source>
</reference>
<comment type="caution">
    <text evidence="2">The sequence shown here is derived from an EMBL/GenBank/DDBJ whole genome shotgun (WGS) entry which is preliminary data.</text>
</comment>
<accession>A0A2S4VXH9</accession>
<dbReference type="VEuPathDB" id="FungiDB:PSHT_07453"/>
<reference evidence="2 3" key="1">
    <citation type="submission" date="2017-12" db="EMBL/GenBank/DDBJ databases">
        <title>Gene loss provides genomic basis for host adaptation in cereal stripe rust fungi.</title>
        <authorList>
            <person name="Xia C."/>
        </authorList>
    </citation>
    <scope>NUCLEOTIDE SEQUENCE [LARGE SCALE GENOMIC DNA]</scope>
    <source>
        <strain evidence="2 3">93TX-2</strain>
    </source>
</reference>
<reference evidence="3" key="2">
    <citation type="journal article" date="2018" name="BMC Genomics">
        <title>Genomic insights into host adaptation between the wheat stripe rust pathogen (Puccinia striiformis f. sp. tritici) and the barley stripe rust pathogen (Puccinia striiformis f. sp. hordei).</title>
        <authorList>
            <person name="Xia C."/>
            <person name="Wang M."/>
            <person name="Yin C."/>
            <person name="Cornejo O.E."/>
            <person name="Hulbert S.H."/>
            <person name="Chen X."/>
        </authorList>
    </citation>
    <scope>NUCLEOTIDE SEQUENCE [LARGE SCALE GENOMIC DNA]</scope>
    <source>
        <strain evidence="3">93TX-2</strain>
    </source>
</reference>
<evidence type="ECO:0000313" key="3">
    <source>
        <dbReference type="Proteomes" id="UP000238274"/>
    </source>
</evidence>
<protein>
    <recommendedName>
        <fullName evidence="4">DUF4219 domain-containing protein</fullName>
    </recommendedName>
</protein>
<evidence type="ECO:0000313" key="2">
    <source>
        <dbReference type="EMBL" id="POW14223.1"/>
    </source>
</evidence>
<evidence type="ECO:0008006" key="4">
    <source>
        <dbReference type="Google" id="ProtNLM"/>
    </source>
</evidence>
<gene>
    <name evidence="2" type="ORF">PSHT_07453</name>
</gene>
<name>A0A2S4VXH9_9BASI</name>
<evidence type="ECO:0000256" key="1">
    <source>
        <dbReference type="SAM" id="MobiDB-lite"/>
    </source>
</evidence>